<proteinExistence type="inferred from homology"/>
<keyword evidence="21" id="KW-1185">Reference proteome</keyword>
<dbReference type="InterPro" id="IPR001505">
    <property type="entry name" value="Copper_CuA"/>
</dbReference>
<dbReference type="Gene3D" id="1.10.287.90">
    <property type="match status" value="1"/>
</dbReference>
<evidence type="ECO:0000256" key="14">
    <source>
        <dbReference type="ARBA" id="ARBA00031399"/>
    </source>
</evidence>
<dbReference type="PANTHER" id="PTHR22888:SF9">
    <property type="entry name" value="CYTOCHROME C OXIDASE SUBUNIT 2"/>
    <property type="match status" value="1"/>
</dbReference>
<comment type="catalytic activity">
    <reaction evidence="15">
        <text>4 Fe(II)-[cytochrome c] + O2 + 8 H(+)(in) = 4 Fe(III)-[cytochrome c] + 2 H2O + 4 H(+)(out)</text>
        <dbReference type="Rhea" id="RHEA:11436"/>
        <dbReference type="Rhea" id="RHEA-COMP:10350"/>
        <dbReference type="Rhea" id="RHEA-COMP:14399"/>
        <dbReference type="ChEBI" id="CHEBI:15377"/>
        <dbReference type="ChEBI" id="CHEBI:15378"/>
        <dbReference type="ChEBI" id="CHEBI:15379"/>
        <dbReference type="ChEBI" id="CHEBI:29033"/>
        <dbReference type="ChEBI" id="CHEBI:29034"/>
        <dbReference type="EC" id="7.1.1.9"/>
    </reaction>
</comment>
<organism evidence="20 21">
    <name type="scientific">Agromyces larvae</name>
    <dbReference type="NCBI Taxonomy" id="2929802"/>
    <lineage>
        <taxon>Bacteria</taxon>
        <taxon>Bacillati</taxon>
        <taxon>Actinomycetota</taxon>
        <taxon>Actinomycetes</taxon>
        <taxon>Micrococcales</taxon>
        <taxon>Microbacteriaceae</taxon>
        <taxon>Agromyces</taxon>
    </lineage>
</organism>
<evidence type="ECO:0000256" key="8">
    <source>
        <dbReference type="ARBA" id="ARBA00022967"/>
    </source>
</evidence>
<evidence type="ECO:0000259" key="19">
    <source>
        <dbReference type="PROSITE" id="PS50857"/>
    </source>
</evidence>
<feature type="region of interest" description="Disordered" evidence="16">
    <location>
        <begin position="270"/>
        <end position="300"/>
    </location>
</feature>
<feature type="compositionally biased region" description="Polar residues" evidence="16">
    <location>
        <begin position="271"/>
        <end position="286"/>
    </location>
</feature>
<dbReference type="PROSITE" id="PS00078">
    <property type="entry name" value="COX2"/>
    <property type="match status" value="1"/>
</dbReference>
<dbReference type="Proteomes" id="UP000832097">
    <property type="component" value="Chromosome"/>
</dbReference>
<evidence type="ECO:0000256" key="13">
    <source>
        <dbReference type="ARBA" id="ARBA00024688"/>
    </source>
</evidence>
<keyword evidence="5" id="KW-0679">Respiratory chain</keyword>
<feature type="chain" id="PRO_5045149740" description="cytochrome-c oxidase" evidence="18">
    <location>
        <begin position="29"/>
        <end position="300"/>
    </location>
</feature>
<evidence type="ECO:0000256" key="17">
    <source>
        <dbReference type="SAM" id="Phobius"/>
    </source>
</evidence>
<feature type="transmembrane region" description="Helical" evidence="17">
    <location>
        <begin position="52"/>
        <end position="80"/>
    </location>
</feature>
<evidence type="ECO:0000256" key="5">
    <source>
        <dbReference type="ARBA" id="ARBA00022660"/>
    </source>
</evidence>
<reference evidence="20 21" key="1">
    <citation type="submission" date="2022-03" db="EMBL/GenBank/DDBJ databases">
        <title>Mucilaginibacter sp. isolated from the gut of Protaetia brevitarsis seulensis larvae.</title>
        <authorList>
            <person name="Won M."/>
            <person name="Kim S.-J."/>
            <person name="Kwon S.-W."/>
        </authorList>
    </citation>
    <scope>NUCLEOTIDE SEQUENCE [LARGE SCALE GENOMIC DNA]</scope>
    <source>
        <strain evidence="20 21">CFWR-12</strain>
    </source>
</reference>
<evidence type="ECO:0000313" key="21">
    <source>
        <dbReference type="Proteomes" id="UP000832097"/>
    </source>
</evidence>
<dbReference type="SUPFAM" id="SSF81464">
    <property type="entry name" value="Cytochrome c oxidase subunit II-like, transmembrane region"/>
    <property type="match status" value="1"/>
</dbReference>
<evidence type="ECO:0000256" key="12">
    <source>
        <dbReference type="ARBA" id="ARBA00023136"/>
    </source>
</evidence>
<dbReference type="PROSITE" id="PS51257">
    <property type="entry name" value="PROKAR_LIPOPROTEIN"/>
    <property type="match status" value="1"/>
</dbReference>
<keyword evidence="11" id="KW-0186">Copper</keyword>
<keyword evidence="12 17" id="KW-0472">Membrane</keyword>
<evidence type="ECO:0000256" key="6">
    <source>
        <dbReference type="ARBA" id="ARBA00022692"/>
    </source>
</evidence>
<dbReference type="EC" id="7.1.1.9" evidence="3"/>
<evidence type="ECO:0000313" key="20">
    <source>
        <dbReference type="EMBL" id="UOE45042.1"/>
    </source>
</evidence>
<evidence type="ECO:0000256" key="3">
    <source>
        <dbReference type="ARBA" id="ARBA00012949"/>
    </source>
</evidence>
<dbReference type="Pfam" id="PF00116">
    <property type="entry name" value="COX2"/>
    <property type="match status" value="1"/>
</dbReference>
<keyword evidence="18" id="KW-0732">Signal</keyword>
<dbReference type="InterPro" id="IPR008972">
    <property type="entry name" value="Cupredoxin"/>
</dbReference>
<dbReference type="Gene3D" id="2.60.40.420">
    <property type="entry name" value="Cupredoxins - blue copper proteins"/>
    <property type="match status" value="1"/>
</dbReference>
<feature type="domain" description="Cytochrome oxidase subunit II copper A binding" evidence="19">
    <location>
        <begin position="133"/>
        <end position="265"/>
    </location>
</feature>
<dbReference type="NCBIfam" id="TIGR02866">
    <property type="entry name" value="CoxB"/>
    <property type="match status" value="1"/>
</dbReference>
<feature type="signal peptide" evidence="18">
    <location>
        <begin position="1"/>
        <end position="28"/>
    </location>
</feature>
<dbReference type="SUPFAM" id="SSF49503">
    <property type="entry name" value="Cupredoxins"/>
    <property type="match status" value="1"/>
</dbReference>
<name>A0ABY4C0N9_9MICO</name>
<evidence type="ECO:0000256" key="10">
    <source>
        <dbReference type="ARBA" id="ARBA00022989"/>
    </source>
</evidence>
<dbReference type="InterPro" id="IPR002429">
    <property type="entry name" value="CcO_II-like_C"/>
</dbReference>
<keyword evidence="7" id="KW-0479">Metal-binding</keyword>
<dbReference type="InterPro" id="IPR036257">
    <property type="entry name" value="Cyt_c_oxidase_su2_TM_sf"/>
</dbReference>
<gene>
    <name evidence="20" type="primary">coxB</name>
    <name evidence="20" type="ORF">MTO99_04480</name>
</gene>
<sequence>MRHNRRLRWAAVPIAATLSLFLAGCTQAQLHGFLPGFQEGEPPVTNHTERIAGLWVTSWIVLLVVGVITWGLTIWAVIAYRRRRGQTGLPVQLRYNMPIEVFYTIVPLILVIGFFAFTARDQAAIEERFADDDIDVKVEVIAKQWAWDFNYVNEDVYSPGIQAQLDPDAGDGSVIESELPTLVLPVDSNIEIALESRDVIHSFWVVDFLYKKDMFPGKTNYMSITTEREGTYVGKCAELCGEYHSLMLFNVEVVSQAEYEDYIQSLEDAGQTGQLSTEYDRNQNLPGTGAPESNEEHDAE</sequence>
<dbReference type="PANTHER" id="PTHR22888">
    <property type="entry name" value="CYTOCHROME C OXIDASE, SUBUNIT II"/>
    <property type="match status" value="1"/>
</dbReference>
<dbReference type="PROSITE" id="PS50857">
    <property type="entry name" value="COX2_CUA"/>
    <property type="match status" value="1"/>
</dbReference>
<evidence type="ECO:0000256" key="9">
    <source>
        <dbReference type="ARBA" id="ARBA00022982"/>
    </source>
</evidence>
<evidence type="ECO:0000256" key="2">
    <source>
        <dbReference type="ARBA" id="ARBA00007866"/>
    </source>
</evidence>
<dbReference type="PRINTS" id="PR01166">
    <property type="entry name" value="CYCOXIDASEII"/>
</dbReference>
<protein>
    <recommendedName>
        <fullName evidence="3">cytochrome-c oxidase</fullName>
        <ecNumber evidence="3">7.1.1.9</ecNumber>
    </recommendedName>
    <alternativeName>
        <fullName evidence="14">Cytochrome aa3 subunit 2</fullName>
    </alternativeName>
</protein>
<dbReference type="InterPro" id="IPR045187">
    <property type="entry name" value="CcO_II"/>
</dbReference>
<evidence type="ECO:0000256" key="7">
    <source>
        <dbReference type="ARBA" id="ARBA00022723"/>
    </source>
</evidence>
<comment type="similarity">
    <text evidence="2">Belongs to the cytochrome c oxidase subunit 2 family.</text>
</comment>
<evidence type="ECO:0000256" key="4">
    <source>
        <dbReference type="ARBA" id="ARBA00022448"/>
    </source>
</evidence>
<comment type="subcellular location">
    <subcellularLocation>
        <location evidence="1">Membrane</location>
        <topology evidence="1">Multi-pass membrane protein</topology>
    </subcellularLocation>
</comment>
<comment type="function">
    <text evidence="13">Subunits I and II form the functional core of the enzyme complex. Electrons originating in cytochrome c are transferred via heme a and Cu(A) to the binuclear center formed by heme a3 and Cu(B).</text>
</comment>
<evidence type="ECO:0000256" key="1">
    <source>
        <dbReference type="ARBA" id="ARBA00004141"/>
    </source>
</evidence>
<keyword evidence="4" id="KW-0813">Transport</keyword>
<keyword evidence="9" id="KW-0249">Electron transport</keyword>
<keyword evidence="6 17" id="KW-0812">Transmembrane</keyword>
<accession>A0ABY4C0N9</accession>
<evidence type="ECO:0000256" key="16">
    <source>
        <dbReference type="SAM" id="MobiDB-lite"/>
    </source>
</evidence>
<keyword evidence="10 17" id="KW-1133">Transmembrane helix</keyword>
<dbReference type="EMBL" id="CP094528">
    <property type="protein sequence ID" value="UOE45042.1"/>
    <property type="molecule type" value="Genomic_DNA"/>
</dbReference>
<dbReference type="CDD" id="cd13919">
    <property type="entry name" value="CuRO_HCO_II_like_5"/>
    <property type="match status" value="1"/>
</dbReference>
<feature type="transmembrane region" description="Helical" evidence="17">
    <location>
        <begin position="101"/>
        <end position="119"/>
    </location>
</feature>
<evidence type="ECO:0000256" key="18">
    <source>
        <dbReference type="SAM" id="SignalP"/>
    </source>
</evidence>
<dbReference type="InterPro" id="IPR014222">
    <property type="entry name" value="Cyt_c_oxidase_su2"/>
</dbReference>
<evidence type="ECO:0000256" key="11">
    <source>
        <dbReference type="ARBA" id="ARBA00023008"/>
    </source>
</evidence>
<dbReference type="RefSeq" id="WP_243557337.1">
    <property type="nucleotide sequence ID" value="NZ_CP094528.1"/>
</dbReference>
<evidence type="ECO:0000256" key="15">
    <source>
        <dbReference type="ARBA" id="ARBA00047816"/>
    </source>
</evidence>
<keyword evidence="8" id="KW-1278">Translocase</keyword>